<dbReference type="GO" id="GO:0051539">
    <property type="term" value="F:4 iron, 4 sulfur cluster binding"/>
    <property type="evidence" value="ECO:0007669"/>
    <property type="project" value="UniProtKB-KW"/>
</dbReference>
<comment type="caution">
    <text evidence="20">The sequence shown here is derived from an EMBL/GenBank/DDBJ whole genome shotgun (WGS) entry which is preliminary data.</text>
</comment>
<evidence type="ECO:0000256" key="8">
    <source>
        <dbReference type="ARBA" id="ARBA00022679"/>
    </source>
</evidence>
<evidence type="ECO:0000256" key="11">
    <source>
        <dbReference type="ARBA" id="ARBA00023004"/>
    </source>
</evidence>
<keyword evidence="11" id="KW-0408">Iron</keyword>
<evidence type="ECO:0000313" key="21">
    <source>
        <dbReference type="Proteomes" id="UP000572635"/>
    </source>
</evidence>
<keyword evidence="18" id="KW-0472">Membrane</keyword>
<keyword evidence="9" id="KW-0479">Metal-binding</keyword>
<evidence type="ECO:0000256" key="13">
    <source>
        <dbReference type="ARBA" id="ARBA00023014"/>
    </source>
</evidence>
<keyword evidence="8" id="KW-0808">Transferase</keyword>
<evidence type="ECO:0000256" key="2">
    <source>
        <dbReference type="ARBA" id="ARBA00001966"/>
    </source>
</evidence>
<keyword evidence="13" id="KW-0411">Iron-sulfur</keyword>
<dbReference type="InterPro" id="IPR003594">
    <property type="entry name" value="HATPase_dom"/>
</dbReference>
<evidence type="ECO:0000256" key="15">
    <source>
        <dbReference type="ARBA" id="ARBA00030800"/>
    </source>
</evidence>
<evidence type="ECO:0000256" key="12">
    <source>
        <dbReference type="ARBA" id="ARBA00023012"/>
    </source>
</evidence>
<feature type="transmembrane region" description="Helical" evidence="18">
    <location>
        <begin position="81"/>
        <end position="100"/>
    </location>
</feature>
<evidence type="ECO:0000259" key="19">
    <source>
        <dbReference type="PROSITE" id="PS50109"/>
    </source>
</evidence>
<feature type="transmembrane region" description="Helical" evidence="18">
    <location>
        <begin position="52"/>
        <end position="72"/>
    </location>
</feature>
<evidence type="ECO:0000256" key="1">
    <source>
        <dbReference type="ARBA" id="ARBA00000085"/>
    </source>
</evidence>
<dbReference type="InterPro" id="IPR050482">
    <property type="entry name" value="Sensor_HK_TwoCompSys"/>
</dbReference>
<feature type="transmembrane region" description="Helical" evidence="18">
    <location>
        <begin position="12"/>
        <end position="40"/>
    </location>
</feature>
<keyword evidence="7" id="KW-0963">Cytoplasm</keyword>
<keyword evidence="18" id="KW-0812">Transmembrane</keyword>
<dbReference type="CDD" id="cd16917">
    <property type="entry name" value="HATPase_UhpB-NarQ-NarX-like"/>
    <property type="match status" value="1"/>
</dbReference>
<dbReference type="Gene3D" id="3.30.565.10">
    <property type="entry name" value="Histidine kinase-like ATPase, C-terminal domain"/>
    <property type="match status" value="1"/>
</dbReference>
<dbReference type="PRINTS" id="PR00344">
    <property type="entry name" value="BCTRLSENSOR"/>
</dbReference>
<reference evidence="20 21" key="1">
    <citation type="submission" date="2020-08" db="EMBL/GenBank/DDBJ databases">
        <title>Sequencing the genomes of 1000 actinobacteria strains.</title>
        <authorList>
            <person name="Klenk H.-P."/>
        </authorList>
    </citation>
    <scope>NUCLEOTIDE SEQUENCE [LARGE SCALE GENOMIC DNA]</scope>
    <source>
        <strain evidence="20 21">DSM 44551</strain>
    </source>
</reference>
<feature type="region of interest" description="Disordered" evidence="17">
    <location>
        <begin position="400"/>
        <end position="430"/>
    </location>
</feature>
<comment type="cofactor">
    <cofactor evidence="2">
        <name>[4Fe-4S] cluster</name>
        <dbReference type="ChEBI" id="CHEBI:49883"/>
    </cofactor>
</comment>
<sequence length="430" mass="44775">MHSAHRAPFAPLSAGTATVLAVLRGCLHAAFFLLLAVAAARLFTGGAGPADWAALAGAAVLGAVYACGPPLLRRLPGRRTALCWLALVTAVWAGLLLLSPDFSWLAFPLFFLHLHLLRRFHAVVAVAVITAAVIASQALHARELGTGMLLGPLLGAAFAVVIALGYATLYTESEQRRRLIEDLERARGELAESQHRAGALAERERLSREIHDTLAQGLSSIVLLLRSAEGAVRTDPGAAAARIADARDTAAENLAEARRFVRALAPPALSSGSLADALGRLCSRTSAESGIDCRFRLEGDPAPLPAGFEVALLRAGQVGLANVAAHSRARTAVVTLAYLDGEVALDVYDDGRGFDPAGVEHGRADGTGYGTRGLGDRVAELGGRLQLESAPGEGTALAVTLPLGPEPAGAEEEPPMNPSEPASSRRGDRP</sequence>
<gene>
    <name evidence="20" type="ORF">HDA36_006130</name>
</gene>
<evidence type="ECO:0000256" key="3">
    <source>
        <dbReference type="ARBA" id="ARBA00004496"/>
    </source>
</evidence>
<comment type="function">
    <text evidence="14">Member of the two-component regulatory system NreB/NreC involved in the control of dissimilatory nitrate/nitrite reduction in response to oxygen. NreB functions as a direct oxygen sensor histidine kinase which is autophosphorylated, in the absence of oxygen, probably at the conserved histidine residue, and transfers its phosphate group probably to a conserved aspartate residue of NreC. NreB/NreC activates the expression of the nitrate (narGHJI) and nitrite (nir) reductase operons, as well as the putative nitrate transporter gene narT.</text>
</comment>
<dbReference type="GO" id="GO:0046872">
    <property type="term" value="F:metal ion binding"/>
    <property type="evidence" value="ECO:0007669"/>
    <property type="project" value="UniProtKB-KW"/>
</dbReference>
<dbReference type="PROSITE" id="PS50109">
    <property type="entry name" value="HIS_KIN"/>
    <property type="match status" value="1"/>
</dbReference>
<evidence type="ECO:0000256" key="6">
    <source>
        <dbReference type="ARBA" id="ARBA00022485"/>
    </source>
</evidence>
<evidence type="ECO:0000256" key="17">
    <source>
        <dbReference type="SAM" id="MobiDB-lite"/>
    </source>
</evidence>
<comment type="subcellular location">
    <subcellularLocation>
        <location evidence="3">Cytoplasm</location>
    </subcellularLocation>
</comment>
<dbReference type="Pfam" id="PF02518">
    <property type="entry name" value="HATPase_c"/>
    <property type="match status" value="1"/>
</dbReference>
<keyword evidence="18" id="KW-1133">Transmembrane helix</keyword>
<keyword evidence="21" id="KW-1185">Reference proteome</keyword>
<dbReference type="PANTHER" id="PTHR24421:SF62">
    <property type="entry name" value="SENSORY TRANSDUCTION HISTIDINE KINASE"/>
    <property type="match status" value="1"/>
</dbReference>
<keyword evidence="6" id="KW-0004">4Fe-4S</keyword>
<organism evidence="20 21">
    <name type="scientific">Nocardiopsis composta</name>
    <dbReference type="NCBI Taxonomy" id="157465"/>
    <lineage>
        <taxon>Bacteria</taxon>
        <taxon>Bacillati</taxon>
        <taxon>Actinomycetota</taxon>
        <taxon>Actinomycetes</taxon>
        <taxon>Streptosporangiales</taxon>
        <taxon>Nocardiopsidaceae</taxon>
        <taxon>Nocardiopsis</taxon>
    </lineage>
</organism>
<dbReference type="InterPro" id="IPR017205">
    <property type="entry name" value="Sig_transdc_His_kinase_ChrS"/>
</dbReference>
<keyword evidence="10 20" id="KW-0418">Kinase</keyword>
<dbReference type="Proteomes" id="UP000572635">
    <property type="component" value="Unassembled WGS sequence"/>
</dbReference>
<comment type="catalytic activity">
    <reaction evidence="1">
        <text>ATP + protein L-histidine = ADP + protein N-phospho-L-histidine.</text>
        <dbReference type="EC" id="2.7.13.3"/>
    </reaction>
</comment>
<dbReference type="InterPro" id="IPR011712">
    <property type="entry name" value="Sig_transdc_His_kin_sub3_dim/P"/>
</dbReference>
<dbReference type="PANTHER" id="PTHR24421">
    <property type="entry name" value="NITRATE/NITRITE SENSOR PROTEIN NARX-RELATED"/>
    <property type="match status" value="1"/>
</dbReference>
<dbReference type="InterPro" id="IPR005467">
    <property type="entry name" value="His_kinase_dom"/>
</dbReference>
<dbReference type="EMBL" id="JACHDB010000002">
    <property type="protein sequence ID" value="MBB5435982.1"/>
    <property type="molecule type" value="Genomic_DNA"/>
</dbReference>
<dbReference type="Gene3D" id="1.20.5.1930">
    <property type="match status" value="1"/>
</dbReference>
<evidence type="ECO:0000256" key="14">
    <source>
        <dbReference type="ARBA" id="ARBA00024827"/>
    </source>
</evidence>
<evidence type="ECO:0000256" key="10">
    <source>
        <dbReference type="ARBA" id="ARBA00022777"/>
    </source>
</evidence>
<dbReference type="GO" id="GO:0005737">
    <property type="term" value="C:cytoplasm"/>
    <property type="evidence" value="ECO:0007669"/>
    <property type="project" value="UniProtKB-SubCell"/>
</dbReference>
<dbReference type="InterPro" id="IPR004358">
    <property type="entry name" value="Sig_transdc_His_kin-like_C"/>
</dbReference>
<feature type="domain" description="Histidine kinase" evidence="19">
    <location>
        <begin position="320"/>
        <end position="405"/>
    </location>
</feature>
<dbReference type="Pfam" id="PF07730">
    <property type="entry name" value="HisKA_3"/>
    <property type="match status" value="1"/>
</dbReference>
<evidence type="ECO:0000313" key="20">
    <source>
        <dbReference type="EMBL" id="MBB5435982.1"/>
    </source>
</evidence>
<keyword evidence="16" id="KW-0175">Coiled coil</keyword>
<protein>
    <recommendedName>
        <fullName evidence="5">Oxygen sensor histidine kinase NreB</fullName>
        <ecNumber evidence="4">2.7.13.3</ecNumber>
    </recommendedName>
    <alternativeName>
        <fullName evidence="15">Nitrogen regulation protein B</fullName>
    </alternativeName>
</protein>
<dbReference type="SUPFAM" id="SSF55874">
    <property type="entry name" value="ATPase domain of HSP90 chaperone/DNA topoisomerase II/histidine kinase"/>
    <property type="match status" value="1"/>
</dbReference>
<evidence type="ECO:0000256" key="9">
    <source>
        <dbReference type="ARBA" id="ARBA00022723"/>
    </source>
</evidence>
<evidence type="ECO:0000256" key="7">
    <source>
        <dbReference type="ARBA" id="ARBA00022490"/>
    </source>
</evidence>
<feature type="transmembrane region" description="Helical" evidence="18">
    <location>
        <begin position="148"/>
        <end position="169"/>
    </location>
</feature>
<dbReference type="GO" id="GO:0046983">
    <property type="term" value="F:protein dimerization activity"/>
    <property type="evidence" value="ECO:0007669"/>
    <property type="project" value="InterPro"/>
</dbReference>
<proteinExistence type="predicted"/>
<dbReference type="GO" id="GO:0000155">
    <property type="term" value="F:phosphorelay sensor kinase activity"/>
    <property type="evidence" value="ECO:0007669"/>
    <property type="project" value="InterPro"/>
</dbReference>
<keyword evidence="12" id="KW-0902">Two-component regulatory system</keyword>
<evidence type="ECO:0000256" key="18">
    <source>
        <dbReference type="SAM" id="Phobius"/>
    </source>
</evidence>
<dbReference type="EC" id="2.7.13.3" evidence="4"/>
<dbReference type="RefSeq" id="WP_184399207.1">
    <property type="nucleotide sequence ID" value="NZ_BAAAJD010000037.1"/>
</dbReference>
<dbReference type="AlphaFoldDB" id="A0A7W8QSW6"/>
<evidence type="ECO:0000256" key="5">
    <source>
        <dbReference type="ARBA" id="ARBA00017322"/>
    </source>
</evidence>
<feature type="coiled-coil region" evidence="16">
    <location>
        <begin position="176"/>
        <end position="203"/>
    </location>
</feature>
<name>A0A7W8QSW6_9ACTN</name>
<dbReference type="PIRSF" id="PIRSF037434">
    <property type="entry name" value="STHK_ChrS"/>
    <property type="match status" value="1"/>
</dbReference>
<dbReference type="GO" id="GO:0016020">
    <property type="term" value="C:membrane"/>
    <property type="evidence" value="ECO:0007669"/>
    <property type="project" value="InterPro"/>
</dbReference>
<evidence type="ECO:0000256" key="16">
    <source>
        <dbReference type="SAM" id="Coils"/>
    </source>
</evidence>
<accession>A0A7W8QSW6</accession>
<feature type="transmembrane region" description="Helical" evidence="18">
    <location>
        <begin position="120"/>
        <end position="141"/>
    </location>
</feature>
<dbReference type="InterPro" id="IPR036890">
    <property type="entry name" value="HATPase_C_sf"/>
</dbReference>
<evidence type="ECO:0000256" key="4">
    <source>
        <dbReference type="ARBA" id="ARBA00012438"/>
    </source>
</evidence>